<dbReference type="Proteomes" id="UP001054837">
    <property type="component" value="Unassembled WGS sequence"/>
</dbReference>
<reference evidence="1 2" key="1">
    <citation type="submission" date="2021-06" db="EMBL/GenBank/DDBJ databases">
        <title>Caerostris darwini draft genome.</title>
        <authorList>
            <person name="Kono N."/>
            <person name="Arakawa K."/>
        </authorList>
    </citation>
    <scope>NUCLEOTIDE SEQUENCE [LARGE SCALE GENOMIC DNA]</scope>
</reference>
<evidence type="ECO:0000313" key="1">
    <source>
        <dbReference type="EMBL" id="GIX93899.1"/>
    </source>
</evidence>
<name>A0AAV4PDC7_9ARAC</name>
<protein>
    <submittedName>
        <fullName evidence="1">Uncharacterized protein</fullName>
    </submittedName>
</protein>
<keyword evidence="2" id="KW-1185">Reference proteome</keyword>
<gene>
    <name evidence="1" type="ORF">CDAR_179251</name>
</gene>
<sequence>MENVINPDRFAATIHQRSSEGWFVLLRRHFSFAIFLQLTEYIGCGWRVDSQATMKAVVGQLIGGMARERLFADNAPRKKANGRRNIIFVKNGLM</sequence>
<proteinExistence type="predicted"/>
<evidence type="ECO:0000313" key="2">
    <source>
        <dbReference type="Proteomes" id="UP001054837"/>
    </source>
</evidence>
<dbReference type="AlphaFoldDB" id="A0AAV4PDC7"/>
<organism evidence="1 2">
    <name type="scientific">Caerostris darwini</name>
    <dbReference type="NCBI Taxonomy" id="1538125"/>
    <lineage>
        <taxon>Eukaryota</taxon>
        <taxon>Metazoa</taxon>
        <taxon>Ecdysozoa</taxon>
        <taxon>Arthropoda</taxon>
        <taxon>Chelicerata</taxon>
        <taxon>Arachnida</taxon>
        <taxon>Araneae</taxon>
        <taxon>Araneomorphae</taxon>
        <taxon>Entelegynae</taxon>
        <taxon>Araneoidea</taxon>
        <taxon>Araneidae</taxon>
        <taxon>Caerostris</taxon>
    </lineage>
</organism>
<comment type="caution">
    <text evidence="1">The sequence shown here is derived from an EMBL/GenBank/DDBJ whole genome shotgun (WGS) entry which is preliminary data.</text>
</comment>
<accession>A0AAV4PDC7</accession>
<dbReference type="EMBL" id="BPLQ01002550">
    <property type="protein sequence ID" value="GIX93899.1"/>
    <property type="molecule type" value="Genomic_DNA"/>
</dbReference>